<proteinExistence type="predicted"/>
<dbReference type="EMBL" id="BAABME010008118">
    <property type="protein sequence ID" value="GAA0172423.1"/>
    <property type="molecule type" value="Genomic_DNA"/>
</dbReference>
<dbReference type="PANTHER" id="PTHR48475:SF2">
    <property type="entry name" value="RIBONUCLEASE H"/>
    <property type="match status" value="1"/>
</dbReference>
<sequence length="108" mass="12661">MLIKSREAKNHEAILRESFDNLRKFNLRLNLDNSELKPHVVAHPVEVIMDQPLLQILENPIRPRRIIKWAIDLSEFDVQYKPRTSIKAQALTDFMVELPVGRMRGYPS</sequence>
<evidence type="ECO:0000313" key="2">
    <source>
        <dbReference type="Proteomes" id="UP001454036"/>
    </source>
</evidence>
<dbReference type="AlphaFoldDB" id="A0AAV3RAX0"/>
<dbReference type="PANTHER" id="PTHR48475">
    <property type="entry name" value="RIBONUCLEASE H"/>
    <property type="match status" value="1"/>
</dbReference>
<evidence type="ECO:0000313" key="1">
    <source>
        <dbReference type="EMBL" id="GAA0172423.1"/>
    </source>
</evidence>
<dbReference type="Proteomes" id="UP001454036">
    <property type="component" value="Unassembled WGS sequence"/>
</dbReference>
<reference evidence="1 2" key="1">
    <citation type="submission" date="2024-01" db="EMBL/GenBank/DDBJ databases">
        <title>The complete chloroplast genome sequence of Lithospermum erythrorhizon: insights into the phylogenetic relationship among Boraginaceae species and the maternal lineages of purple gromwells.</title>
        <authorList>
            <person name="Okada T."/>
            <person name="Watanabe K."/>
        </authorList>
    </citation>
    <scope>NUCLEOTIDE SEQUENCE [LARGE SCALE GENOMIC DNA]</scope>
</reference>
<comment type="caution">
    <text evidence="1">The sequence shown here is derived from an EMBL/GenBank/DDBJ whole genome shotgun (WGS) entry which is preliminary data.</text>
</comment>
<keyword evidence="2" id="KW-1185">Reference proteome</keyword>
<organism evidence="1 2">
    <name type="scientific">Lithospermum erythrorhizon</name>
    <name type="common">Purple gromwell</name>
    <name type="synonym">Lithospermum officinale var. erythrorhizon</name>
    <dbReference type="NCBI Taxonomy" id="34254"/>
    <lineage>
        <taxon>Eukaryota</taxon>
        <taxon>Viridiplantae</taxon>
        <taxon>Streptophyta</taxon>
        <taxon>Embryophyta</taxon>
        <taxon>Tracheophyta</taxon>
        <taxon>Spermatophyta</taxon>
        <taxon>Magnoliopsida</taxon>
        <taxon>eudicotyledons</taxon>
        <taxon>Gunneridae</taxon>
        <taxon>Pentapetalae</taxon>
        <taxon>asterids</taxon>
        <taxon>lamiids</taxon>
        <taxon>Boraginales</taxon>
        <taxon>Boraginaceae</taxon>
        <taxon>Boraginoideae</taxon>
        <taxon>Lithospermeae</taxon>
        <taxon>Lithospermum</taxon>
    </lineage>
</organism>
<accession>A0AAV3RAX0</accession>
<name>A0AAV3RAX0_LITER</name>
<protein>
    <submittedName>
        <fullName evidence="1">Uncharacterized protein</fullName>
    </submittedName>
</protein>
<gene>
    <name evidence="1" type="ORF">LIER_26253</name>
</gene>